<reference evidence="7 8" key="1">
    <citation type="submission" date="2020-08" db="EMBL/GenBank/DDBJ databases">
        <title>Genomic Encyclopedia of Type Strains, Phase IV (KMG-IV): sequencing the most valuable type-strain genomes for metagenomic binning, comparative biology and taxonomic classification.</title>
        <authorList>
            <person name="Goeker M."/>
        </authorList>
    </citation>
    <scope>NUCLEOTIDE SEQUENCE [LARGE SCALE GENOMIC DNA]</scope>
    <source>
        <strain evidence="7 8">DSM 23562</strain>
    </source>
</reference>
<evidence type="ECO:0000259" key="6">
    <source>
        <dbReference type="PROSITE" id="PS51352"/>
    </source>
</evidence>
<evidence type="ECO:0000313" key="8">
    <source>
        <dbReference type="Proteomes" id="UP000520814"/>
    </source>
</evidence>
<organism evidence="7 8">
    <name type="scientific">Armatimonas rosea</name>
    <dbReference type="NCBI Taxonomy" id="685828"/>
    <lineage>
        <taxon>Bacteria</taxon>
        <taxon>Bacillati</taxon>
        <taxon>Armatimonadota</taxon>
        <taxon>Armatimonadia</taxon>
        <taxon>Armatimonadales</taxon>
        <taxon>Armatimonadaceae</taxon>
        <taxon>Armatimonas</taxon>
    </lineage>
</organism>
<accession>A0A7W9SWI6</accession>
<evidence type="ECO:0000313" key="7">
    <source>
        <dbReference type="EMBL" id="MBB6053991.1"/>
    </source>
</evidence>
<dbReference type="GO" id="GO:0016209">
    <property type="term" value="F:antioxidant activity"/>
    <property type="evidence" value="ECO:0007669"/>
    <property type="project" value="InterPro"/>
</dbReference>
<dbReference type="PANTHER" id="PTHR42852:SF6">
    <property type="entry name" value="THIOL:DISULFIDE INTERCHANGE PROTEIN DSBE"/>
    <property type="match status" value="1"/>
</dbReference>
<dbReference type="AlphaFoldDB" id="A0A7W9SWI6"/>
<keyword evidence="3" id="KW-0735">Signal-anchor</keyword>
<comment type="subcellular location">
    <subcellularLocation>
        <location evidence="1">Cell envelope</location>
    </subcellularLocation>
</comment>
<dbReference type="GO" id="GO:0016491">
    <property type="term" value="F:oxidoreductase activity"/>
    <property type="evidence" value="ECO:0007669"/>
    <property type="project" value="InterPro"/>
</dbReference>
<dbReference type="InterPro" id="IPR000866">
    <property type="entry name" value="AhpC/TSA"/>
</dbReference>
<keyword evidence="5" id="KW-0676">Redox-active center</keyword>
<dbReference type="PANTHER" id="PTHR42852">
    <property type="entry name" value="THIOL:DISULFIDE INTERCHANGE PROTEIN DSBE"/>
    <property type="match status" value="1"/>
</dbReference>
<evidence type="ECO:0000256" key="5">
    <source>
        <dbReference type="ARBA" id="ARBA00023284"/>
    </source>
</evidence>
<dbReference type="InterPro" id="IPR013766">
    <property type="entry name" value="Thioredoxin_domain"/>
</dbReference>
<dbReference type="EMBL" id="JACHGW010000011">
    <property type="protein sequence ID" value="MBB6053991.1"/>
    <property type="molecule type" value="Genomic_DNA"/>
</dbReference>
<evidence type="ECO:0000256" key="2">
    <source>
        <dbReference type="ARBA" id="ARBA00022748"/>
    </source>
</evidence>
<dbReference type="InterPro" id="IPR036249">
    <property type="entry name" value="Thioredoxin-like_sf"/>
</dbReference>
<feature type="domain" description="Thioredoxin" evidence="6">
    <location>
        <begin position="284"/>
        <end position="432"/>
    </location>
</feature>
<sequence length="435" mass="47628">MALLQALLLPIALMAQQQGQRVPPVAQAQLTQQLDGARALGYYPIRAELTETKSAGVTKEPTYAGKPRYTVIKLGSGPKADHVAVVDEPAGGEFKIYFDANGNGDLTDDGDGKWVKKNEAQGRTVYGVNSFVAKVSYAGRNNQETTADYGLGLYRIVSATPQNYLLYYRETARVGELKVGDKTYKVTLAENDADALYNKRINDDGKPVNNRGELLPDTTKQNDVWLVLEGEDKKKQRVDARAPFLLDGKVYEARLGANGERLSLVASERKPKKLPVAAERKPLLAVGTPAPDFTVMTLEGKPIKLSDLRGKTVVMDFWATWCGPCMQTMPHIEKTWQKVKGRNDITVLGVCVWDDKAAYDKWVPENKAKFSFPLVFDPAAKDNASSIASKLYNVSGIPTTYIIDKDGKIAASFVGSKDIPEGVEPALKKLGVSLD</sequence>
<proteinExistence type="predicted"/>
<keyword evidence="8" id="KW-1185">Reference proteome</keyword>
<dbReference type="InterPro" id="IPR050553">
    <property type="entry name" value="Thioredoxin_ResA/DsbE_sf"/>
</dbReference>
<dbReference type="RefSeq" id="WP_184204076.1">
    <property type="nucleotide sequence ID" value="NZ_JACHGW010000011.1"/>
</dbReference>
<dbReference type="SUPFAM" id="SSF52833">
    <property type="entry name" value="Thioredoxin-like"/>
    <property type="match status" value="1"/>
</dbReference>
<dbReference type="Gene3D" id="3.40.30.10">
    <property type="entry name" value="Glutaredoxin"/>
    <property type="match status" value="1"/>
</dbReference>
<dbReference type="GO" id="GO:0030313">
    <property type="term" value="C:cell envelope"/>
    <property type="evidence" value="ECO:0007669"/>
    <property type="project" value="UniProtKB-SubCell"/>
</dbReference>
<keyword evidence="2" id="KW-0201">Cytochrome c-type biogenesis</keyword>
<dbReference type="Pfam" id="PF00578">
    <property type="entry name" value="AhpC-TSA"/>
    <property type="match status" value="1"/>
</dbReference>
<dbReference type="CDD" id="cd02966">
    <property type="entry name" value="TlpA_like_family"/>
    <property type="match status" value="1"/>
</dbReference>
<gene>
    <name evidence="7" type="ORF">HNQ39_005838</name>
</gene>
<dbReference type="Proteomes" id="UP000520814">
    <property type="component" value="Unassembled WGS sequence"/>
</dbReference>
<evidence type="ECO:0000256" key="1">
    <source>
        <dbReference type="ARBA" id="ARBA00004196"/>
    </source>
</evidence>
<dbReference type="GO" id="GO:0017004">
    <property type="term" value="P:cytochrome complex assembly"/>
    <property type="evidence" value="ECO:0007669"/>
    <property type="project" value="UniProtKB-KW"/>
</dbReference>
<keyword evidence="4" id="KW-1015">Disulfide bond</keyword>
<protein>
    <submittedName>
        <fullName evidence="7">Peroxiredoxin</fullName>
    </submittedName>
</protein>
<name>A0A7W9SWI6_ARMRO</name>
<dbReference type="PROSITE" id="PS51352">
    <property type="entry name" value="THIOREDOXIN_2"/>
    <property type="match status" value="1"/>
</dbReference>
<evidence type="ECO:0000256" key="4">
    <source>
        <dbReference type="ARBA" id="ARBA00023157"/>
    </source>
</evidence>
<evidence type="ECO:0000256" key="3">
    <source>
        <dbReference type="ARBA" id="ARBA00022968"/>
    </source>
</evidence>
<keyword evidence="3" id="KW-0812">Transmembrane</keyword>
<dbReference type="InterPro" id="IPR017937">
    <property type="entry name" value="Thioredoxin_CS"/>
</dbReference>
<comment type="caution">
    <text evidence="7">The sequence shown here is derived from an EMBL/GenBank/DDBJ whole genome shotgun (WGS) entry which is preliminary data.</text>
</comment>
<dbReference type="PROSITE" id="PS00194">
    <property type="entry name" value="THIOREDOXIN_1"/>
    <property type="match status" value="1"/>
</dbReference>